<evidence type="ECO:0008006" key="5">
    <source>
        <dbReference type="Google" id="ProtNLM"/>
    </source>
</evidence>
<reference evidence="3 4" key="1">
    <citation type="submission" date="2020-08" db="EMBL/GenBank/DDBJ databases">
        <title>Genomic Encyclopedia of Type Strains, Phase IV (KMG-IV): sequencing the most valuable type-strain genomes for metagenomic binning, comparative biology and taxonomic classification.</title>
        <authorList>
            <person name="Goeker M."/>
        </authorList>
    </citation>
    <scope>NUCLEOTIDE SEQUENCE [LARGE SCALE GENOMIC DNA]</scope>
    <source>
        <strain evidence="3 4">DSM 25481</strain>
    </source>
</reference>
<comment type="caution">
    <text evidence="3">The sequence shown here is derived from an EMBL/GenBank/DDBJ whole genome shotgun (WGS) entry which is preliminary data.</text>
</comment>
<proteinExistence type="predicted"/>
<name>A0A7W6D3Q5_9HYPH</name>
<evidence type="ECO:0000256" key="1">
    <source>
        <dbReference type="SAM" id="MobiDB-lite"/>
    </source>
</evidence>
<gene>
    <name evidence="3" type="ORF">GGR24_002698</name>
</gene>
<dbReference type="Proteomes" id="UP000528964">
    <property type="component" value="Unassembled WGS sequence"/>
</dbReference>
<evidence type="ECO:0000256" key="2">
    <source>
        <dbReference type="SAM" id="SignalP"/>
    </source>
</evidence>
<evidence type="ECO:0000313" key="4">
    <source>
        <dbReference type="Proteomes" id="UP000528964"/>
    </source>
</evidence>
<dbReference type="RefSeq" id="WP_183395879.1">
    <property type="nucleotide sequence ID" value="NZ_JACIDR010000004.1"/>
</dbReference>
<evidence type="ECO:0000313" key="3">
    <source>
        <dbReference type="EMBL" id="MBB3974021.1"/>
    </source>
</evidence>
<keyword evidence="4" id="KW-1185">Reference proteome</keyword>
<keyword evidence="2" id="KW-0732">Signal</keyword>
<dbReference type="AlphaFoldDB" id="A0A7W6D3Q5"/>
<dbReference type="EMBL" id="JACIDR010000004">
    <property type="protein sequence ID" value="MBB3974021.1"/>
    <property type="molecule type" value="Genomic_DNA"/>
</dbReference>
<feature type="signal peptide" evidence="2">
    <location>
        <begin position="1"/>
        <end position="20"/>
    </location>
</feature>
<accession>A0A7W6D3Q5</accession>
<feature type="region of interest" description="Disordered" evidence="1">
    <location>
        <begin position="59"/>
        <end position="81"/>
    </location>
</feature>
<protein>
    <recommendedName>
        <fullName evidence="5">DUF680 domain-containing protein</fullName>
    </recommendedName>
</protein>
<feature type="chain" id="PRO_5030786588" description="DUF680 domain-containing protein" evidence="2">
    <location>
        <begin position="21"/>
        <end position="81"/>
    </location>
</feature>
<sequence>MKTMMIAAALASLVSTAAFAEPSAQDWSRMHSQRPAAAMSYAPKAAEHVAPVRLKKMIRTGDQGQSHRYDPTTWDADENNG</sequence>
<organism evidence="3 4">
    <name type="scientific">Hansschlegelia beijingensis</name>
    <dbReference type="NCBI Taxonomy" id="1133344"/>
    <lineage>
        <taxon>Bacteria</taxon>
        <taxon>Pseudomonadati</taxon>
        <taxon>Pseudomonadota</taxon>
        <taxon>Alphaproteobacteria</taxon>
        <taxon>Hyphomicrobiales</taxon>
        <taxon>Methylopilaceae</taxon>
        <taxon>Hansschlegelia</taxon>
    </lineage>
</organism>